<keyword evidence="1" id="KW-0496">Mitochondrion</keyword>
<reference evidence="1" key="1">
    <citation type="submission" date="2019-03" db="EMBL/GenBank/DDBJ databases">
        <title>Largest Complete Mitochondrial Genome of a Gymnosperm, Sitka Spruce (Picea sitchensis), Indicates Complex Physical Structure.</title>
        <authorList>
            <person name="Jackman S.D."/>
            <person name="Coombe L."/>
            <person name="Warren R."/>
            <person name="Kirk H."/>
            <person name="Trinh E."/>
            <person name="McLeod T."/>
            <person name="Pleasance S."/>
            <person name="Pandoh P."/>
            <person name="Zhao Y."/>
            <person name="Coope R."/>
            <person name="Bousquet J."/>
            <person name="Bohlmann J.C."/>
            <person name="Jones S.J.M."/>
            <person name="Birol I."/>
        </authorList>
    </citation>
    <scope>NUCLEOTIDE SEQUENCE</scope>
    <source>
        <strain evidence="1">Q903</strain>
    </source>
</reference>
<evidence type="ECO:0000313" key="1">
    <source>
        <dbReference type="EMBL" id="QHR89867.1"/>
    </source>
</evidence>
<name>A0A6B9XW37_PICSI</name>
<dbReference type="AlphaFoldDB" id="A0A6B9XW37"/>
<accession>A0A6B9XW37</accession>
<geneLocation type="mitochondrion" evidence="1"/>
<proteinExistence type="predicted"/>
<gene>
    <name evidence="1" type="primary">orf03912</name>
    <name evidence="1" type="ORF">Q903MT_gene3889</name>
</gene>
<organism evidence="1">
    <name type="scientific">Picea sitchensis</name>
    <name type="common">Sitka spruce</name>
    <name type="synonym">Pinus sitchensis</name>
    <dbReference type="NCBI Taxonomy" id="3332"/>
    <lineage>
        <taxon>Eukaryota</taxon>
        <taxon>Viridiplantae</taxon>
        <taxon>Streptophyta</taxon>
        <taxon>Embryophyta</taxon>
        <taxon>Tracheophyta</taxon>
        <taxon>Spermatophyta</taxon>
        <taxon>Pinopsida</taxon>
        <taxon>Pinidae</taxon>
        <taxon>Conifers I</taxon>
        <taxon>Pinales</taxon>
        <taxon>Pinaceae</taxon>
        <taxon>Picea</taxon>
    </lineage>
</organism>
<protein>
    <submittedName>
        <fullName evidence="1">Uncharacterized protein</fullName>
    </submittedName>
</protein>
<sequence>MHSLQRETNRGGVSLSHSPIIINCRPDTYNPAPSIPISFSGRTEHNPKPWGMDYTNHTRIKTSAVAPIIIYLISWLGISGPHPTIIIKAFIPEALL</sequence>
<dbReference type="EMBL" id="MK697699">
    <property type="protein sequence ID" value="QHR89867.1"/>
    <property type="molecule type" value="Genomic_DNA"/>
</dbReference>